<proteinExistence type="inferred from homology"/>
<dbReference type="HOGENOM" id="CLU_027239_1_1_1"/>
<dbReference type="STRING" id="13249.T1IGM8"/>
<dbReference type="InterPro" id="IPR000863">
    <property type="entry name" value="Sulfotransferase_dom"/>
</dbReference>
<comment type="similarity">
    <text evidence="1">Belongs to the sulfotransferase 1 family.</text>
</comment>
<dbReference type="InterPro" id="IPR027417">
    <property type="entry name" value="P-loop_NTPase"/>
</dbReference>
<dbReference type="EnsemblMetazoa" id="RPRC015447-RA">
    <property type="protein sequence ID" value="RPRC015447-PA"/>
    <property type="gene ID" value="RPRC015447"/>
</dbReference>
<evidence type="ECO:0000313" key="5">
    <source>
        <dbReference type="Proteomes" id="UP000015103"/>
    </source>
</evidence>
<accession>T1IGM8</accession>
<dbReference type="InParanoid" id="T1IGM8"/>
<dbReference type="AlphaFoldDB" id="T1IGM8"/>
<dbReference type="Gene3D" id="3.40.50.300">
    <property type="entry name" value="P-loop containing nucleotide triphosphate hydrolases"/>
    <property type="match status" value="1"/>
</dbReference>
<evidence type="ECO:0000256" key="2">
    <source>
        <dbReference type="ARBA" id="ARBA00022679"/>
    </source>
</evidence>
<sequence>VLGYTMFPYKIEKLEENLNKKLMSMFTGERNGFCQVGPKKWVLPVAYKDHAENYYNFQPRSDDVWVLTYPRSGTTFCQELAWLINNNFDYEKAATIPLEKRFPFFEFSILHSVQFHEDLIAFNNNRPEVIEKLAFWRQPGYEFLKEEPSPRHIKSHLPISLLPPNLLDTSKVVYIARNPKDVAVSYYHHNKLLKVHGYIGEFEEYWNYFEKDVLVYSPYWEHVKEGWEVKNHKNVLFLFYEDLIKDLSGNIKKVASFLNKPINDEQLKKLVNHLQIDNFRAALKVHGSIEMEGVVNKSGQGFIRKGQIGGNNEFTPELIERADKWIADNLAKTDLTFP</sequence>
<dbReference type="eggNOG" id="KOG1584">
    <property type="taxonomic scope" value="Eukaryota"/>
</dbReference>
<keyword evidence="5" id="KW-1185">Reference proteome</keyword>
<dbReference type="PANTHER" id="PTHR11783">
    <property type="entry name" value="SULFOTRANSFERASE SULT"/>
    <property type="match status" value="1"/>
</dbReference>
<keyword evidence="2" id="KW-0808">Transferase</keyword>
<dbReference type="SUPFAM" id="SSF52540">
    <property type="entry name" value="P-loop containing nucleoside triphosphate hydrolases"/>
    <property type="match status" value="1"/>
</dbReference>
<protein>
    <submittedName>
        <fullName evidence="4">Sulfotransfer_1 domain-containing protein</fullName>
    </submittedName>
</protein>
<dbReference type="Pfam" id="PF00685">
    <property type="entry name" value="Sulfotransfer_1"/>
    <property type="match status" value="1"/>
</dbReference>
<feature type="domain" description="Sulfotransferase" evidence="3">
    <location>
        <begin position="62"/>
        <end position="333"/>
    </location>
</feature>
<dbReference type="Proteomes" id="UP000015103">
    <property type="component" value="Unassembled WGS sequence"/>
</dbReference>
<evidence type="ECO:0000259" key="3">
    <source>
        <dbReference type="Pfam" id="PF00685"/>
    </source>
</evidence>
<dbReference type="EMBL" id="ACPB03012364">
    <property type="status" value="NOT_ANNOTATED_CDS"/>
    <property type="molecule type" value="Genomic_DNA"/>
</dbReference>
<dbReference type="FunCoup" id="T1IGM8">
    <property type="interactions" value="20"/>
</dbReference>
<dbReference type="VEuPathDB" id="VectorBase:RPRC015447"/>
<evidence type="ECO:0000313" key="4">
    <source>
        <dbReference type="EnsemblMetazoa" id="RPRC015447-PA"/>
    </source>
</evidence>
<dbReference type="OMA" id="DTWIVTF"/>
<name>T1IGM8_RHOPR</name>
<organism evidence="4 5">
    <name type="scientific">Rhodnius prolixus</name>
    <name type="common">Triatomid bug</name>
    <dbReference type="NCBI Taxonomy" id="13249"/>
    <lineage>
        <taxon>Eukaryota</taxon>
        <taxon>Metazoa</taxon>
        <taxon>Ecdysozoa</taxon>
        <taxon>Arthropoda</taxon>
        <taxon>Hexapoda</taxon>
        <taxon>Insecta</taxon>
        <taxon>Pterygota</taxon>
        <taxon>Neoptera</taxon>
        <taxon>Paraneoptera</taxon>
        <taxon>Hemiptera</taxon>
        <taxon>Heteroptera</taxon>
        <taxon>Panheteroptera</taxon>
        <taxon>Cimicomorpha</taxon>
        <taxon>Reduviidae</taxon>
        <taxon>Triatominae</taxon>
        <taxon>Rhodnius</taxon>
    </lineage>
</organism>
<reference evidence="4" key="1">
    <citation type="submission" date="2015-05" db="UniProtKB">
        <authorList>
            <consortium name="EnsemblMetazoa"/>
        </authorList>
    </citation>
    <scope>IDENTIFICATION</scope>
</reference>
<evidence type="ECO:0000256" key="1">
    <source>
        <dbReference type="ARBA" id="ARBA00005771"/>
    </source>
</evidence>
<dbReference type="GO" id="GO:0008146">
    <property type="term" value="F:sulfotransferase activity"/>
    <property type="evidence" value="ECO:0007669"/>
    <property type="project" value="InterPro"/>
</dbReference>